<dbReference type="OrthoDB" id="3659041at2"/>
<sequence>MSINELEVPGLGTTWLVTGLEEGRAVLADPRLSRDERKAPDALRAFAHNHRADMSMGRHLLDEDPPDHTRLRGLIKKAFTPRRVENLRPRAQEITDALLDGLSGEVDLIDALAFPLPMTIMCELLGLPEADRADFRIWGAELAMGMDPTADRATVEHGGKALRAYFENLVAHIDVDDRPSDEQPDLTRALIRAGRMSHDELVSMLMLLLLAGHSTTVNLISNGMLALMTNPAQFALLRERPDLLPQAVEELVRHDGPLQVSLPRHTLEDVEISGVTIPAGSMVSVVVSAANRDASRFDDPDRLDITRADNQHLGFGHGVHFCVGAALARMEAQVAIGSLVSRFPNIRLAVTDLRWEVNPMLRALVSLPVRLG</sequence>
<evidence type="ECO:0000256" key="1">
    <source>
        <dbReference type="ARBA" id="ARBA00010617"/>
    </source>
</evidence>
<dbReference type="InterPro" id="IPR017972">
    <property type="entry name" value="Cyt_P450_CS"/>
</dbReference>
<dbReference type="PROSITE" id="PS00086">
    <property type="entry name" value="CYTOCHROME_P450"/>
    <property type="match status" value="1"/>
</dbReference>
<dbReference type="GO" id="GO:0020037">
    <property type="term" value="F:heme binding"/>
    <property type="evidence" value="ECO:0007669"/>
    <property type="project" value="InterPro"/>
</dbReference>
<dbReference type="CDD" id="cd11029">
    <property type="entry name" value="CYP107-like"/>
    <property type="match status" value="1"/>
</dbReference>
<dbReference type="FunFam" id="1.10.630.10:FF:000018">
    <property type="entry name" value="Cytochrome P450 monooxygenase"/>
    <property type="match status" value="1"/>
</dbReference>
<dbReference type="Proteomes" id="UP000192674">
    <property type="component" value="Unassembled WGS sequence"/>
</dbReference>
<evidence type="ECO:0000256" key="4">
    <source>
        <dbReference type="ARBA" id="ARBA00023002"/>
    </source>
</evidence>
<dbReference type="Gene3D" id="1.10.630.10">
    <property type="entry name" value="Cytochrome P450"/>
    <property type="match status" value="1"/>
</dbReference>
<gene>
    <name evidence="8" type="ORF">SAMN05661093_05985</name>
</gene>
<keyword evidence="5 7" id="KW-0408">Iron</keyword>
<keyword evidence="2 7" id="KW-0349">Heme</keyword>
<dbReference type="InterPro" id="IPR001128">
    <property type="entry name" value="Cyt_P450"/>
</dbReference>
<evidence type="ECO:0000256" key="3">
    <source>
        <dbReference type="ARBA" id="ARBA00022723"/>
    </source>
</evidence>
<evidence type="ECO:0000256" key="2">
    <source>
        <dbReference type="ARBA" id="ARBA00022617"/>
    </source>
</evidence>
<comment type="similarity">
    <text evidence="1 7">Belongs to the cytochrome P450 family.</text>
</comment>
<dbReference type="AlphaFoldDB" id="A0A1W2FAH9"/>
<dbReference type="PANTHER" id="PTHR46696">
    <property type="entry name" value="P450, PUTATIVE (EUROFUNG)-RELATED"/>
    <property type="match status" value="1"/>
</dbReference>
<evidence type="ECO:0000256" key="7">
    <source>
        <dbReference type="RuleBase" id="RU000461"/>
    </source>
</evidence>
<dbReference type="GO" id="GO:0016705">
    <property type="term" value="F:oxidoreductase activity, acting on paired donors, with incorporation or reduction of molecular oxygen"/>
    <property type="evidence" value="ECO:0007669"/>
    <property type="project" value="InterPro"/>
</dbReference>
<dbReference type="GO" id="GO:0005506">
    <property type="term" value="F:iron ion binding"/>
    <property type="evidence" value="ECO:0007669"/>
    <property type="project" value="InterPro"/>
</dbReference>
<evidence type="ECO:0000313" key="9">
    <source>
        <dbReference type="Proteomes" id="UP000192674"/>
    </source>
</evidence>
<dbReference type="EMBL" id="FWXV01000005">
    <property type="protein sequence ID" value="SMD18950.1"/>
    <property type="molecule type" value="Genomic_DNA"/>
</dbReference>
<protein>
    <submittedName>
        <fullName evidence="8">Cytochrome P450</fullName>
    </submittedName>
</protein>
<evidence type="ECO:0000256" key="6">
    <source>
        <dbReference type="ARBA" id="ARBA00023033"/>
    </source>
</evidence>
<reference evidence="8 9" key="1">
    <citation type="submission" date="2017-04" db="EMBL/GenBank/DDBJ databases">
        <authorList>
            <person name="Afonso C.L."/>
            <person name="Miller P.J."/>
            <person name="Scott M.A."/>
            <person name="Spackman E."/>
            <person name="Goraichik I."/>
            <person name="Dimitrov K.M."/>
            <person name="Suarez D.L."/>
            <person name="Swayne D.E."/>
        </authorList>
    </citation>
    <scope>NUCLEOTIDE SEQUENCE [LARGE SCALE GENOMIC DNA]</scope>
    <source>
        <strain evidence="8 9">DSM 43828</strain>
    </source>
</reference>
<organism evidence="8 9">
    <name type="scientific">Kibdelosporangium aridum</name>
    <dbReference type="NCBI Taxonomy" id="2030"/>
    <lineage>
        <taxon>Bacteria</taxon>
        <taxon>Bacillati</taxon>
        <taxon>Actinomycetota</taxon>
        <taxon>Actinomycetes</taxon>
        <taxon>Pseudonocardiales</taxon>
        <taxon>Pseudonocardiaceae</taxon>
        <taxon>Kibdelosporangium</taxon>
    </lineage>
</organism>
<keyword evidence="4 7" id="KW-0560">Oxidoreductase</keyword>
<evidence type="ECO:0000256" key="5">
    <source>
        <dbReference type="ARBA" id="ARBA00023004"/>
    </source>
</evidence>
<dbReference type="PRINTS" id="PR00359">
    <property type="entry name" value="BP450"/>
</dbReference>
<keyword evidence="9" id="KW-1185">Reference proteome</keyword>
<dbReference type="RefSeq" id="WP_084430175.1">
    <property type="nucleotide sequence ID" value="NZ_FWXV01000005.1"/>
</dbReference>
<dbReference type="GO" id="GO:0004497">
    <property type="term" value="F:monooxygenase activity"/>
    <property type="evidence" value="ECO:0007669"/>
    <property type="project" value="UniProtKB-KW"/>
</dbReference>
<dbReference type="PANTHER" id="PTHR46696:SF1">
    <property type="entry name" value="CYTOCHROME P450 YJIB-RELATED"/>
    <property type="match status" value="1"/>
</dbReference>
<dbReference type="InterPro" id="IPR002397">
    <property type="entry name" value="Cyt_P450_B"/>
</dbReference>
<evidence type="ECO:0000313" key="8">
    <source>
        <dbReference type="EMBL" id="SMD18950.1"/>
    </source>
</evidence>
<proteinExistence type="inferred from homology"/>
<name>A0A1W2FAH9_KIBAR</name>
<keyword evidence="6 7" id="KW-0503">Monooxygenase</keyword>
<dbReference type="InterPro" id="IPR036396">
    <property type="entry name" value="Cyt_P450_sf"/>
</dbReference>
<accession>A0A1W2FAH9</accession>
<dbReference type="SUPFAM" id="SSF48264">
    <property type="entry name" value="Cytochrome P450"/>
    <property type="match status" value="1"/>
</dbReference>
<dbReference type="Pfam" id="PF00067">
    <property type="entry name" value="p450"/>
    <property type="match status" value="1"/>
</dbReference>
<keyword evidence="3 7" id="KW-0479">Metal-binding</keyword>